<dbReference type="EMBL" id="CP119180">
    <property type="protein sequence ID" value="WOB77546.1"/>
    <property type="molecule type" value="Genomic_DNA"/>
</dbReference>
<keyword evidence="2" id="KW-1185">Reference proteome</keyword>
<accession>A0ACD4VID0</accession>
<proteinExistence type="predicted"/>
<organism evidence="1 2">
    <name type="scientific">Brevundimonas nasdae</name>
    <dbReference type="NCBI Taxonomy" id="172043"/>
    <lineage>
        <taxon>Bacteria</taxon>
        <taxon>Pseudomonadati</taxon>
        <taxon>Pseudomonadota</taxon>
        <taxon>Alphaproteobacteria</taxon>
        <taxon>Caulobacterales</taxon>
        <taxon>Caulobacteraceae</taxon>
        <taxon>Brevundimonas</taxon>
    </lineage>
</organism>
<dbReference type="Proteomes" id="UP001302493">
    <property type="component" value="Chromosome"/>
</dbReference>
<gene>
    <name evidence="1" type="ORF">PZA08_09355</name>
</gene>
<evidence type="ECO:0000313" key="1">
    <source>
        <dbReference type="EMBL" id="WOB77546.1"/>
    </source>
</evidence>
<sequence>MLDPATPSGETSPCLEPREEILLLWRAFNTLSFDSRSRALRLGEISPVVSGAPYRPEGEIAVVLEGCLLLDDGKRGAHCGVAAAGDLIDIAGGSQGLWLTDGSLYRAPVAAFCREAGEDGVQFLLAGGLKRLKSMEARLRCAMAHGAISRVASFLLDINRATGRSEIALSQSNIGDLLSLRRSSINQACQSLRAAGALRTVRGRILLKDEAILASVACCHHRPRFPALAEAIAAEAAWIGPSPVSERCTEHIDAGMYELCDQV</sequence>
<protein>
    <submittedName>
        <fullName evidence="1">Helix-turn-helix domain-containing protein</fullName>
    </submittedName>
</protein>
<reference evidence="1" key="1">
    <citation type="submission" date="2023-03" db="EMBL/GenBank/DDBJ databases">
        <title>Genome sequence of Brevundimonas nasdae SJTX8.</title>
        <authorList>
            <person name="Liang R."/>
        </authorList>
    </citation>
    <scope>NUCLEOTIDE SEQUENCE</scope>
    <source>
        <strain evidence="1">X8</strain>
    </source>
</reference>
<name>A0ACD4VID0_9CAUL</name>
<evidence type="ECO:0000313" key="2">
    <source>
        <dbReference type="Proteomes" id="UP001302493"/>
    </source>
</evidence>